<accession>S7ULA0</accession>
<reference evidence="2 3" key="1">
    <citation type="journal article" date="2013" name="Genome Announc.">
        <title>Draft genome sequences for three mercury-methylating, sulfate-reducing bacteria.</title>
        <authorList>
            <person name="Brown S.D."/>
            <person name="Hurt R.A.Jr."/>
            <person name="Gilmour C.C."/>
            <person name="Elias D.A."/>
        </authorList>
    </citation>
    <scope>NUCLEOTIDE SEQUENCE [LARGE SCALE GENOMIC DNA]</scope>
    <source>
        <strain evidence="2 3">DSM 16529</strain>
    </source>
</reference>
<dbReference type="Gene3D" id="3.10.580.10">
    <property type="entry name" value="CBS-domain"/>
    <property type="match status" value="1"/>
</dbReference>
<protein>
    <submittedName>
        <fullName evidence="2">CBS domain containing protein</fullName>
    </submittedName>
</protein>
<proteinExistence type="predicted"/>
<comment type="caution">
    <text evidence="2">The sequence shown here is derived from an EMBL/GenBank/DDBJ whole genome shotgun (WGS) entry which is preliminary data.</text>
</comment>
<dbReference type="RefSeq" id="WP_020887248.1">
    <property type="nucleotide sequence ID" value="NZ_ATHI01000026.1"/>
</dbReference>
<dbReference type="Pfam" id="PF00571">
    <property type="entry name" value="CBS"/>
    <property type="match status" value="1"/>
</dbReference>
<sequence length="186" mass="21181">MESMTVEKLMIPAERFPRISEEETFGTVVRTLNQCHEDYKSGKSEQCILLVHDERGRVVGKISPMDVLRGLEPQYSKMGEAVGAHTLGASYDHMMRSLFDQATLWTRPLKELCSKARDVKIKDFIRRPTAAQTVDITDSLDQAVHRFVMGRHDSLFVTDGAQLRGMLLFSDLYAHMSRIMNETCNL</sequence>
<organism evidence="2 3">
    <name type="scientific">Alkalidesulfovibrio alkalitolerans DSM 16529</name>
    <dbReference type="NCBI Taxonomy" id="1121439"/>
    <lineage>
        <taxon>Bacteria</taxon>
        <taxon>Pseudomonadati</taxon>
        <taxon>Thermodesulfobacteriota</taxon>
        <taxon>Desulfovibrionia</taxon>
        <taxon>Desulfovibrionales</taxon>
        <taxon>Desulfovibrionaceae</taxon>
        <taxon>Alkalidesulfovibrio</taxon>
    </lineage>
</organism>
<feature type="domain" description="CBS" evidence="1">
    <location>
        <begin position="130"/>
        <end position="175"/>
    </location>
</feature>
<dbReference type="SUPFAM" id="SSF54631">
    <property type="entry name" value="CBS-domain pair"/>
    <property type="match status" value="1"/>
</dbReference>
<dbReference type="OrthoDB" id="5470806at2"/>
<evidence type="ECO:0000313" key="2">
    <source>
        <dbReference type="EMBL" id="EPR33113.1"/>
    </source>
</evidence>
<gene>
    <name evidence="2" type="ORF">dsat_0554</name>
</gene>
<dbReference type="EMBL" id="ATHI01000026">
    <property type="protein sequence ID" value="EPR33113.1"/>
    <property type="molecule type" value="Genomic_DNA"/>
</dbReference>
<dbReference type="Proteomes" id="UP000014975">
    <property type="component" value="Unassembled WGS sequence"/>
</dbReference>
<name>S7ULA0_9BACT</name>
<dbReference type="PATRIC" id="fig|1121439.3.peg.1911"/>
<dbReference type="eggNOG" id="COG0517">
    <property type="taxonomic scope" value="Bacteria"/>
</dbReference>
<dbReference type="STRING" id="1121439.dsat_0554"/>
<dbReference type="InterPro" id="IPR000644">
    <property type="entry name" value="CBS_dom"/>
</dbReference>
<dbReference type="InterPro" id="IPR046342">
    <property type="entry name" value="CBS_dom_sf"/>
</dbReference>
<keyword evidence="3" id="KW-1185">Reference proteome</keyword>
<dbReference type="AlphaFoldDB" id="S7ULA0"/>
<evidence type="ECO:0000259" key="1">
    <source>
        <dbReference type="Pfam" id="PF00571"/>
    </source>
</evidence>
<evidence type="ECO:0000313" key="3">
    <source>
        <dbReference type="Proteomes" id="UP000014975"/>
    </source>
</evidence>